<feature type="transmembrane region" description="Helical" evidence="1">
    <location>
        <begin position="81"/>
        <end position="105"/>
    </location>
</feature>
<sequence>MPETTDDPPVVENRRARIARFLRRPRIQLALTVTAAVLLFAALVFPNVLSRLTPVGFARIPVEGAVVVGLLAVLPARARKVFAVVAGTLIGLLVIEKCLDMGFFAELNRPFDPVLDWVLFDDAFSFAVDSYGRPASIVAVAAILLLVVAILGVTSWSVLRVGELVARHRRRSAVTAGGLAVAWGLTFSLGVSLTGAVPVAARSTATYAWDRAHQARAGLRDGATFRKEVQQDAFKAVPPADMLTALKGKDVVFTFIESYGRSAVEGVALSPLTRPVLDGGAAELAEAGFAARSGWLTSPTFGGGSWLAHATFESGLWINNEQRYRNLVSSDRLTLTRAFKNNNYRTVSVMPGATRAWPEGNFYGYDAVWDSRNLGYQGPKFSWSPMPDQYTLKQLNTIEYKKPGRGPLMIELPLVSSHTPWAPIPEYLPDWNQVGDGSIYTSMVEAGQKPKALWAEPKKVRAEYGKSIVYSLTALINWIKLYGDDNLVMVFLGDHQPSPIASGAGASHDVPITVLAKDPKVLDRITSWGWAEGLRPGADTPVWPMSDFRDKFFTAFGDQTPAS</sequence>
<evidence type="ECO:0000259" key="2">
    <source>
        <dbReference type="Pfam" id="PF00884"/>
    </source>
</evidence>
<feature type="transmembrane region" description="Helical" evidence="1">
    <location>
        <begin position="55"/>
        <end position="74"/>
    </location>
</feature>
<gene>
    <name evidence="3" type="ORF">C8E87_7291</name>
</gene>
<evidence type="ECO:0000256" key="1">
    <source>
        <dbReference type="SAM" id="Phobius"/>
    </source>
</evidence>
<keyword evidence="4" id="KW-1185">Reference proteome</keyword>
<dbReference type="RefSeq" id="WP_239080418.1">
    <property type="nucleotide sequence ID" value="NZ_BOMD01000073.1"/>
</dbReference>
<feature type="transmembrane region" description="Helical" evidence="1">
    <location>
        <begin position="135"/>
        <end position="159"/>
    </location>
</feature>
<dbReference type="Proteomes" id="UP000294901">
    <property type="component" value="Unassembled WGS sequence"/>
</dbReference>
<keyword evidence="1" id="KW-1133">Transmembrane helix</keyword>
<dbReference type="Gene3D" id="3.40.720.10">
    <property type="entry name" value="Alkaline Phosphatase, subunit A"/>
    <property type="match status" value="1"/>
</dbReference>
<proteinExistence type="predicted"/>
<dbReference type="EMBL" id="SNWR01000002">
    <property type="protein sequence ID" value="TDO31856.1"/>
    <property type="molecule type" value="Genomic_DNA"/>
</dbReference>
<dbReference type="GO" id="GO:0016740">
    <property type="term" value="F:transferase activity"/>
    <property type="evidence" value="ECO:0007669"/>
    <property type="project" value="UniProtKB-KW"/>
</dbReference>
<reference evidence="3 4" key="1">
    <citation type="submission" date="2019-03" db="EMBL/GenBank/DDBJ databases">
        <title>Sequencing the genomes of 1000 actinobacteria strains.</title>
        <authorList>
            <person name="Klenk H.-P."/>
        </authorList>
    </citation>
    <scope>NUCLEOTIDE SEQUENCE [LARGE SCALE GENOMIC DNA]</scope>
    <source>
        <strain evidence="3 4">DSM 43805</strain>
    </source>
</reference>
<keyword evidence="1" id="KW-0472">Membrane</keyword>
<dbReference type="SUPFAM" id="SSF53649">
    <property type="entry name" value="Alkaline phosphatase-like"/>
    <property type="match status" value="1"/>
</dbReference>
<keyword evidence="1" id="KW-0812">Transmembrane</keyword>
<dbReference type="InterPro" id="IPR017850">
    <property type="entry name" value="Alkaline_phosphatase_core_sf"/>
</dbReference>
<dbReference type="InterPro" id="IPR000917">
    <property type="entry name" value="Sulfatase_N"/>
</dbReference>
<protein>
    <submittedName>
        <fullName evidence="3">Phosphoglycerol transferase MdoB-like AlkP superfamily enzyme</fullName>
    </submittedName>
</protein>
<feature type="transmembrane region" description="Helical" evidence="1">
    <location>
        <begin position="27"/>
        <end position="49"/>
    </location>
</feature>
<comment type="caution">
    <text evidence="3">The sequence shown here is derived from an EMBL/GenBank/DDBJ whole genome shotgun (WGS) entry which is preliminary data.</text>
</comment>
<name>A0A4R6JBI4_9ACTN</name>
<dbReference type="AlphaFoldDB" id="A0A4R6JBI4"/>
<organism evidence="3 4">
    <name type="scientific">Paractinoplanes brasiliensis</name>
    <dbReference type="NCBI Taxonomy" id="52695"/>
    <lineage>
        <taxon>Bacteria</taxon>
        <taxon>Bacillati</taxon>
        <taxon>Actinomycetota</taxon>
        <taxon>Actinomycetes</taxon>
        <taxon>Micromonosporales</taxon>
        <taxon>Micromonosporaceae</taxon>
        <taxon>Paractinoplanes</taxon>
    </lineage>
</organism>
<feature type="transmembrane region" description="Helical" evidence="1">
    <location>
        <begin position="180"/>
        <end position="201"/>
    </location>
</feature>
<accession>A0A4R6JBI4</accession>
<feature type="domain" description="Sulfatase N-terminal" evidence="2">
    <location>
        <begin position="292"/>
        <end position="499"/>
    </location>
</feature>
<evidence type="ECO:0000313" key="4">
    <source>
        <dbReference type="Proteomes" id="UP000294901"/>
    </source>
</evidence>
<evidence type="ECO:0000313" key="3">
    <source>
        <dbReference type="EMBL" id="TDO31856.1"/>
    </source>
</evidence>
<dbReference type="Pfam" id="PF00884">
    <property type="entry name" value="Sulfatase"/>
    <property type="match status" value="1"/>
</dbReference>
<keyword evidence="3" id="KW-0808">Transferase</keyword>